<name>A0A6P2TJ92_BURL3</name>
<feature type="transmembrane region" description="Helical" evidence="7">
    <location>
        <begin position="58"/>
        <end position="77"/>
    </location>
</feature>
<feature type="transmembrane region" description="Helical" evidence="7">
    <location>
        <begin position="174"/>
        <end position="192"/>
    </location>
</feature>
<evidence type="ECO:0000256" key="1">
    <source>
        <dbReference type="ARBA" id="ARBA00004141"/>
    </source>
</evidence>
<sequence length="443" mass="47535">MSTNHTSIEDVPLNGFHQLLTIRSGGGWLMDGYVLSIIGVAMVQFSDALGLTGFWQGMVAASALIGIFFGGFIGGWLSDRLGRKKPYFFGPVIFFVCSLAQLWVHSGEALFVLRFLIGIGVGIEYPVAGSLLVEFMPRKYRGPRLAMLTIIWFFGAALAYIVGNIILGSGGPDAWRWVLASPAVIGLALFFVRIGTPESPRWLLSKGRVAEADDVIRKVYGPSFSVKNLPEEQTEKKISLWALLHSGYGKRMLFVSVFWSCSVIPVFAVYSFAPRVLEALHLTGKWESLGSVAITLLFVVGCIIATWIINELGRRAMVIHSFLWSGLALLGLGACSGGSAVLILVLFGAYAVLIGGAQVLQLVYPNEIFPTDIRAFAVGMGASLSRIGAAVGTWLVPIALQTVGIGNTMYAAAAVSFVGLIASLALAPETRSLSLQEAASLNH</sequence>
<dbReference type="Pfam" id="PF00083">
    <property type="entry name" value="Sugar_tr"/>
    <property type="match status" value="1"/>
</dbReference>
<proteinExistence type="inferred from homology"/>
<evidence type="ECO:0000313" key="10">
    <source>
        <dbReference type="Proteomes" id="UP000494274"/>
    </source>
</evidence>
<gene>
    <name evidence="9" type="ORF">BLA18112_00597</name>
</gene>
<evidence type="ECO:0000256" key="5">
    <source>
        <dbReference type="ARBA" id="ARBA00022989"/>
    </source>
</evidence>
<reference evidence="9 10" key="1">
    <citation type="submission" date="2019-09" db="EMBL/GenBank/DDBJ databases">
        <authorList>
            <person name="Depoorter E."/>
        </authorList>
    </citation>
    <scope>NUCLEOTIDE SEQUENCE [LARGE SCALE GENOMIC DNA]</scope>
    <source>
        <strain evidence="9">R-18112</strain>
    </source>
</reference>
<dbReference type="InterPro" id="IPR036259">
    <property type="entry name" value="MFS_trans_sf"/>
</dbReference>
<dbReference type="SUPFAM" id="SSF103473">
    <property type="entry name" value="MFS general substrate transporter"/>
    <property type="match status" value="1"/>
</dbReference>
<feature type="transmembrane region" description="Helical" evidence="7">
    <location>
        <begin position="145"/>
        <end position="168"/>
    </location>
</feature>
<dbReference type="InterPro" id="IPR020846">
    <property type="entry name" value="MFS_dom"/>
</dbReference>
<feature type="transmembrane region" description="Helical" evidence="7">
    <location>
        <begin position="375"/>
        <end position="396"/>
    </location>
</feature>
<feature type="transmembrane region" description="Helical" evidence="7">
    <location>
        <begin position="86"/>
        <end position="104"/>
    </location>
</feature>
<keyword evidence="3" id="KW-0813">Transport</keyword>
<dbReference type="InterPro" id="IPR005829">
    <property type="entry name" value="Sugar_transporter_CS"/>
</dbReference>
<evidence type="ECO:0000256" key="2">
    <source>
        <dbReference type="ARBA" id="ARBA00010992"/>
    </source>
</evidence>
<feature type="transmembrane region" description="Helical" evidence="7">
    <location>
        <begin position="288"/>
        <end position="309"/>
    </location>
</feature>
<evidence type="ECO:0000256" key="4">
    <source>
        <dbReference type="ARBA" id="ARBA00022692"/>
    </source>
</evidence>
<dbReference type="PROSITE" id="PS00217">
    <property type="entry name" value="SUGAR_TRANSPORT_2"/>
    <property type="match status" value="1"/>
</dbReference>
<dbReference type="PROSITE" id="PS00216">
    <property type="entry name" value="SUGAR_TRANSPORT_1"/>
    <property type="match status" value="1"/>
</dbReference>
<dbReference type="AlphaFoldDB" id="A0A6P2TJ92"/>
<feature type="transmembrane region" description="Helical" evidence="7">
    <location>
        <begin position="28"/>
        <end position="46"/>
    </location>
</feature>
<feature type="transmembrane region" description="Helical" evidence="7">
    <location>
        <begin position="110"/>
        <end position="133"/>
    </location>
</feature>
<feature type="transmembrane region" description="Helical" evidence="7">
    <location>
        <begin position="408"/>
        <end position="427"/>
    </location>
</feature>
<dbReference type="PANTHER" id="PTHR23511">
    <property type="entry name" value="SYNAPTIC VESICLE GLYCOPROTEIN 2"/>
    <property type="match status" value="1"/>
</dbReference>
<dbReference type="PANTHER" id="PTHR23511:SF34">
    <property type="entry name" value="SYNAPTIC VESICLE GLYCOPROTEIN 2"/>
    <property type="match status" value="1"/>
</dbReference>
<feature type="transmembrane region" description="Helical" evidence="7">
    <location>
        <begin position="253"/>
        <end position="273"/>
    </location>
</feature>
<dbReference type="EMBL" id="CABVQI010000001">
    <property type="protein sequence ID" value="VWC58023.1"/>
    <property type="molecule type" value="Genomic_DNA"/>
</dbReference>
<comment type="similarity">
    <text evidence="2">Belongs to the major facilitator superfamily. Sugar transporter (TC 2.A.1.1) family.</text>
</comment>
<evidence type="ECO:0000256" key="6">
    <source>
        <dbReference type="ARBA" id="ARBA00023136"/>
    </source>
</evidence>
<feature type="domain" description="Major facilitator superfamily (MFS) profile" evidence="8">
    <location>
        <begin position="20"/>
        <end position="431"/>
    </location>
</feature>
<evidence type="ECO:0000259" key="8">
    <source>
        <dbReference type="PROSITE" id="PS50850"/>
    </source>
</evidence>
<dbReference type="GO" id="GO:0016020">
    <property type="term" value="C:membrane"/>
    <property type="evidence" value="ECO:0007669"/>
    <property type="project" value="UniProtKB-SubCell"/>
</dbReference>
<comment type="subcellular location">
    <subcellularLocation>
        <location evidence="1">Membrane</location>
        <topology evidence="1">Multi-pass membrane protein</topology>
    </subcellularLocation>
</comment>
<keyword evidence="6 7" id="KW-0472">Membrane</keyword>
<dbReference type="GO" id="GO:0022857">
    <property type="term" value="F:transmembrane transporter activity"/>
    <property type="evidence" value="ECO:0007669"/>
    <property type="project" value="InterPro"/>
</dbReference>
<dbReference type="Proteomes" id="UP000494274">
    <property type="component" value="Unassembled WGS sequence"/>
</dbReference>
<evidence type="ECO:0000313" key="9">
    <source>
        <dbReference type="EMBL" id="VWC58023.1"/>
    </source>
</evidence>
<evidence type="ECO:0000256" key="7">
    <source>
        <dbReference type="SAM" id="Phobius"/>
    </source>
</evidence>
<feature type="transmembrane region" description="Helical" evidence="7">
    <location>
        <begin position="340"/>
        <end position="363"/>
    </location>
</feature>
<dbReference type="CDD" id="cd17316">
    <property type="entry name" value="MFS_SV2_like"/>
    <property type="match status" value="1"/>
</dbReference>
<protein>
    <submittedName>
        <fullName evidence="9">Metabolite transporter</fullName>
    </submittedName>
</protein>
<dbReference type="InterPro" id="IPR005828">
    <property type="entry name" value="MFS_sugar_transport-like"/>
</dbReference>
<accession>A0A6P2TJ92</accession>
<organism evidence="9 10">
    <name type="scientific">Burkholderia lata (strain ATCC 17760 / DSM 23089 / LMG 22485 / NCIMB 9086 / R18194 / 383)</name>
    <dbReference type="NCBI Taxonomy" id="482957"/>
    <lineage>
        <taxon>Bacteria</taxon>
        <taxon>Pseudomonadati</taxon>
        <taxon>Pseudomonadota</taxon>
        <taxon>Betaproteobacteria</taxon>
        <taxon>Burkholderiales</taxon>
        <taxon>Burkholderiaceae</taxon>
        <taxon>Burkholderia</taxon>
        <taxon>Burkholderia cepacia complex</taxon>
    </lineage>
</organism>
<dbReference type="RefSeq" id="WP_175042337.1">
    <property type="nucleotide sequence ID" value="NZ_CABVQI010000001.1"/>
</dbReference>
<dbReference type="PROSITE" id="PS50850">
    <property type="entry name" value="MFS"/>
    <property type="match status" value="1"/>
</dbReference>
<keyword evidence="5 7" id="KW-1133">Transmembrane helix</keyword>
<evidence type="ECO:0000256" key="3">
    <source>
        <dbReference type="ARBA" id="ARBA00022448"/>
    </source>
</evidence>
<dbReference type="Gene3D" id="1.20.1250.20">
    <property type="entry name" value="MFS general substrate transporter like domains"/>
    <property type="match status" value="1"/>
</dbReference>
<keyword evidence="4 7" id="KW-0812">Transmembrane</keyword>